<dbReference type="InterPro" id="IPR008969">
    <property type="entry name" value="CarboxyPept-like_regulatory"/>
</dbReference>
<protein>
    <submittedName>
        <fullName evidence="1">Uncharacterized protein</fullName>
    </submittedName>
</protein>
<dbReference type="Proteomes" id="UP001143545">
    <property type="component" value="Unassembled WGS sequence"/>
</dbReference>
<dbReference type="RefSeq" id="WP_281753189.1">
    <property type="nucleotide sequence ID" value="NZ_BRVP01000006.1"/>
</dbReference>
<sequence>MIKHYFLYFLLGLVSLYSFGQDEGVLMEGKIIQDTIALPDVYVKNMTAGNFTITTKNGKFLLNVHKGDTLRCVSMGLQDVVICVSKDDITNKFLLINMHEVPEELGEVIVQTDTINAMSLGIIFGIVKHYNKDERIAKFTEKGSLESILMALSGERKKRLRRLELSVDKGNFDKMFEHFYVYSTTTLGLDGDDFTTFLYYIVDNKKDDKILNASSESLAEFYLADAFHEYKKWMEE</sequence>
<dbReference type="SUPFAM" id="SSF49464">
    <property type="entry name" value="Carboxypeptidase regulatory domain-like"/>
    <property type="match status" value="1"/>
</dbReference>
<keyword evidence="2" id="KW-1185">Reference proteome</keyword>
<dbReference type="AlphaFoldDB" id="A0A9W6B405"/>
<accession>A0A9W6B405</accession>
<comment type="caution">
    <text evidence="1">The sequence shown here is derived from an EMBL/GenBank/DDBJ whole genome shotgun (WGS) entry which is preliminary data.</text>
</comment>
<organism evidence="1 2">
    <name type="scientific">Neptunitalea chrysea</name>
    <dbReference type="NCBI Taxonomy" id="1647581"/>
    <lineage>
        <taxon>Bacteria</taxon>
        <taxon>Pseudomonadati</taxon>
        <taxon>Bacteroidota</taxon>
        <taxon>Flavobacteriia</taxon>
        <taxon>Flavobacteriales</taxon>
        <taxon>Flavobacteriaceae</taxon>
        <taxon>Neptunitalea</taxon>
    </lineage>
</organism>
<gene>
    <name evidence="1" type="ORF">NBRC110019_11450</name>
</gene>
<evidence type="ECO:0000313" key="1">
    <source>
        <dbReference type="EMBL" id="GLB52106.1"/>
    </source>
</evidence>
<evidence type="ECO:0000313" key="2">
    <source>
        <dbReference type="Proteomes" id="UP001143545"/>
    </source>
</evidence>
<dbReference type="EMBL" id="BRVP01000006">
    <property type="protein sequence ID" value="GLB52106.1"/>
    <property type="molecule type" value="Genomic_DNA"/>
</dbReference>
<proteinExistence type="predicted"/>
<name>A0A9W6B405_9FLAO</name>
<reference evidence="1" key="1">
    <citation type="submission" date="2022-07" db="EMBL/GenBank/DDBJ databases">
        <title>Taxonomy of Novel Oxalotrophic and Methylotrophic Bacteria.</title>
        <authorList>
            <person name="Sahin N."/>
            <person name="Tani A."/>
        </authorList>
    </citation>
    <scope>NUCLEOTIDE SEQUENCE</scope>
    <source>
        <strain evidence="1">AM327</strain>
    </source>
</reference>